<organism evidence="2 3">
    <name type="scientific">Pseudobutyrivibrio xylanivorans</name>
    <dbReference type="NCBI Taxonomy" id="185007"/>
    <lineage>
        <taxon>Bacteria</taxon>
        <taxon>Bacillati</taxon>
        <taxon>Bacillota</taxon>
        <taxon>Clostridia</taxon>
        <taxon>Lachnospirales</taxon>
        <taxon>Lachnospiraceae</taxon>
        <taxon>Pseudobutyrivibrio</taxon>
    </lineage>
</organism>
<name>A0A5P6VSY7_PSEXY</name>
<gene>
    <name evidence="2" type="ORF">FXF36_13455</name>
</gene>
<keyword evidence="1" id="KW-0472">Membrane</keyword>
<keyword evidence="1" id="KW-0812">Transmembrane</keyword>
<dbReference type="AlphaFoldDB" id="A0A5P6VSY7"/>
<proteinExistence type="predicted"/>
<sequence length="68" mass="7241">MKKSLVKIITASLLIAAVIITFSGMVAMVQKNSAASSKSQITPVVSEESIITTALSKDPHPWRPGTRC</sequence>
<feature type="transmembrane region" description="Helical" evidence="1">
    <location>
        <begin position="6"/>
        <end position="29"/>
    </location>
</feature>
<reference evidence="3" key="1">
    <citation type="submission" date="2019-08" db="EMBL/GenBank/DDBJ databases">
        <title>Complete Genome Sequence of the Polysaccharide-Degrading Rumen Bacterium Pseudobutyrivibrio xylanivorans MA3014.</title>
        <authorList>
            <person name="Palevich N."/>
            <person name="Maclean P.H."/>
            <person name="Kelly W.J."/>
            <person name="Leahy S.C."/>
            <person name="Rakonjac J."/>
            <person name="Attwood G.T."/>
        </authorList>
    </citation>
    <scope>NUCLEOTIDE SEQUENCE [LARGE SCALE GENOMIC DNA]</scope>
    <source>
        <strain evidence="3">MA3014</strain>
    </source>
</reference>
<dbReference type="EMBL" id="CP043028">
    <property type="protein sequence ID" value="QFJ55815.1"/>
    <property type="molecule type" value="Genomic_DNA"/>
</dbReference>
<dbReference type="Proteomes" id="UP000327030">
    <property type="component" value="Chromosome 1"/>
</dbReference>
<evidence type="ECO:0000256" key="1">
    <source>
        <dbReference type="SAM" id="Phobius"/>
    </source>
</evidence>
<dbReference type="KEGG" id="pxv:FXF36_13455"/>
<dbReference type="RefSeq" id="WP_151624931.1">
    <property type="nucleotide sequence ID" value="NZ_CP043028.1"/>
</dbReference>
<evidence type="ECO:0000313" key="3">
    <source>
        <dbReference type="Proteomes" id="UP000327030"/>
    </source>
</evidence>
<accession>A0A5P6VSY7</accession>
<protein>
    <submittedName>
        <fullName evidence="2">Uncharacterized protein</fullName>
    </submittedName>
</protein>
<keyword evidence="1" id="KW-1133">Transmembrane helix</keyword>
<evidence type="ECO:0000313" key="2">
    <source>
        <dbReference type="EMBL" id="QFJ55815.1"/>
    </source>
</evidence>